<comment type="caution">
    <text evidence="2">The sequence shown here is derived from an EMBL/GenBank/DDBJ whole genome shotgun (WGS) entry which is preliminary data.</text>
</comment>
<evidence type="ECO:0000313" key="2">
    <source>
        <dbReference type="EMBL" id="GAI77285.1"/>
    </source>
</evidence>
<organism evidence="2">
    <name type="scientific">marine sediment metagenome</name>
    <dbReference type="NCBI Taxonomy" id="412755"/>
    <lineage>
        <taxon>unclassified sequences</taxon>
        <taxon>metagenomes</taxon>
        <taxon>ecological metagenomes</taxon>
    </lineage>
</organism>
<feature type="compositionally biased region" description="Polar residues" evidence="1">
    <location>
        <begin position="219"/>
        <end position="232"/>
    </location>
</feature>
<dbReference type="EMBL" id="BARW01007865">
    <property type="protein sequence ID" value="GAI77285.1"/>
    <property type="molecule type" value="Genomic_DNA"/>
</dbReference>
<name>X1SPJ5_9ZZZZ</name>
<sequence length="232" mass="25831">AHTINGYANVRNIPITEESFTSSWGKQEDLTRTLRISDESRLPLACIDQLERNTGETTFEAPDTIEEEEGDVEGTVVGSDYTIKSPVFTKDGFAESEMTTSTVDYSSVDGSKFPGLINPLTRELYDTLAIKKYTIYPVLEIRDSAGETTVKQYLPEQVINWTPPINIVSEYEGSEITYLRGLGEGNTFGEDLEYEEYSIWRSPIPETRKSIPNAAEGSISPTTTNLDPLFSS</sequence>
<protein>
    <submittedName>
        <fullName evidence="2">Uncharacterized protein</fullName>
    </submittedName>
</protein>
<feature type="non-terminal residue" evidence="2">
    <location>
        <position position="1"/>
    </location>
</feature>
<evidence type="ECO:0000256" key="1">
    <source>
        <dbReference type="SAM" id="MobiDB-lite"/>
    </source>
</evidence>
<dbReference type="AlphaFoldDB" id="X1SPJ5"/>
<reference evidence="2" key="1">
    <citation type="journal article" date="2014" name="Front. Microbiol.">
        <title>High frequency of phylogenetically diverse reductive dehalogenase-homologous genes in deep subseafloor sedimentary metagenomes.</title>
        <authorList>
            <person name="Kawai M."/>
            <person name="Futagami T."/>
            <person name="Toyoda A."/>
            <person name="Takaki Y."/>
            <person name="Nishi S."/>
            <person name="Hori S."/>
            <person name="Arai W."/>
            <person name="Tsubouchi T."/>
            <person name="Morono Y."/>
            <person name="Uchiyama I."/>
            <person name="Ito T."/>
            <person name="Fujiyama A."/>
            <person name="Inagaki F."/>
            <person name="Takami H."/>
        </authorList>
    </citation>
    <scope>NUCLEOTIDE SEQUENCE</scope>
    <source>
        <strain evidence="2">Expedition CK06-06</strain>
    </source>
</reference>
<proteinExistence type="predicted"/>
<gene>
    <name evidence="2" type="ORF">S12H4_16280</name>
</gene>
<feature type="region of interest" description="Disordered" evidence="1">
    <location>
        <begin position="210"/>
        <end position="232"/>
    </location>
</feature>
<accession>X1SPJ5</accession>